<sequence length="180" mass="18936">ARAGAARAAGDGRPRAGAARAGKSIPSNAVTLARETFSAAPGETVTVRLTLPMSTRNQVDRFGRVAVFATVQLGRSEAVRGDDLLLTPDARTVRLLDAGREVKVAKQRAKLRVLCPKGHAGACRGTVNATKFTIKAGKTKTVSVKAKRGQQLSVLVKTRAAGGTVAKRLTVTLRAKEARR</sequence>
<name>A0ABT4RSA8_9ACTN</name>
<proteinExistence type="predicted"/>
<evidence type="ECO:0000256" key="1">
    <source>
        <dbReference type="SAM" id="MobiDB-lite"/>
    </source>
</evidence>
<organism evidence="2 3">
    <name type="scientific">Solirubrobacter deserti</name>
    <dbReference type="NCBI Taxonomy" id="2282478"/>
    <lineage>
        <taxon>Bacteria</taxon>
        <taxon>Bacillati</taxon>
        <taxon>Actinomycetota</taxon>
        <taxon>Thermoleophilia</taxon>
        <taxon>Solirubrobacterales</taxon>
        <taxon>Solirubrobacteraceae</taxon>
        <taxon>Solirubrobacter</taxon>
    </lineage>
</organism>
<reference evidence="2" key="1">
    <citation type="submission" date="2022-10" db="EMBL/GenBank/DDBJ databases">
        <title>The WGS of Solirubrobacter sp. CPCC 204708.</title>
        <authorList>
            <person name="Jiang Z."/>
        </authorList>
    </citation>
    <scope>NUCLEOTIDE SEQUENCE</scope>
    <source>
        <strain evidence="2">CPCC 204708</strain>
    </source>
</reference>
<feature type="non-terminal residue" evidence="2">
    <location>
        <position position="1"/>
    </location>
</feature>
<comment type="caution">
    <text evidence="2">The sequence shown here is derived from an EMBL/GenBank/DDBJ whole genome shotgun (WGS) entry which is preliminary data.</text>
</comment>
<accession>A0ABT4RSA8</accession>
<dbReference type="RefSeq" id="WP_270006766.1">
    <property type="nucleotide sequence ID" value="NZ_JAPCID010000057.1"/>
</dbReference>
<evidence type="ECO:0000313" key="2">
    <source>
        <dbReference type="EMBL" id="MDA0141476.1"/>
    </source>
</evidence>
<feature type="region of interest" description="Disordered" evidence="1">
    <location>
        <begin position="1"/>
        <end position="23"/>
    </location>
</feature>
<protein>
    <submittedName>
        <fullName evidence="2">Uncharacterized protein</fullName>
    </submittedName>
</protein>
<dbReference type="Proteomes" id="UP001147700">
    <property type="component" value="Unassembled WGS sequence"/>
</dbReference>
<gene>
    <name evidence="2" type="ORF">OJ962_28545</name>
</gene>
<evidence type="ECO:0000313" key="3">
    <source>
        <dbReference type="Proteomes" id="UP001147700"/>
    </source>
</evidence>
<keyword evidence="3" id="KW-1185">Reference proteome</keyword>
<feature type="compositionally biased region" description="Low complexity" evidence="1">
    <location>
        <begin position="1"/>
        <end position="22"/>
    </location>
</feature>
<dbReference type="EMBL" id="JAPCID010000057">
    <property type="protein sequence ID" value="MDA0141476.1"/>
    <property type="molecule type" value="Genomic_DNA"/>
</dbReference>